<dbReference type="AlphaFoldDB" id="A0A559LYE8"/>
<dbReference type="Gene3D" id="3.10.20.90">
    <property type="entry name" value="Phosphatidylinositol 3-kinase Catalytic Subunit, Chain A, domain 1"/>
    <property type="match status" value="1"/>
</dbReference>
<evidence type="ECO:0000259" key="2">
    <source>
        <dbReference type="PROSITE" id="PS50053"/>
    </source>
</evidence>
<dbReference type="InterPro" id="IPR040015">
    <property type="entry name" value="UBL3-like"/>
</dbReference>
<dbReference type="EMBL" id="QGML01006155">
    <property type="protein sequence ID" value="TVY85728.1"/>
    <property type="molecule type" value="Genomic_DNA"/>
</dbReference>
<evidence type="ECO:0000313" key="3">
    <source>
        <dbReference type="EMBL" id="TVY85728.1"/>
    </source>
</evidence>
<feature type="compositionally biased region" description="Low complexity" evidence="1">
    <location>
        <begin position="125"/>
        <end position="137"/>
    </location>
</feature>
<comment type="caution">
    <text evidence="3">The sequence shown here is derived from an EMBL/GenBank/DDBJ whole genome shotgun (WGS) entry which is preliminary data.</text>
</comment>
<organism evidence="3 4">
    <name type="scientific">Lachnellula willkommii</name>
    <dbReference type="NCBI Taxonomy" id="215461"/>
    <lineage>
        <taxon>Eukaryota</taxon>
        <taxon>Fungi</taxon>
        <taxon>Dikarya</taxon>
        <taxon>Ascomycota</taxon>
        <taxon>Pezizomycotina</taxon>
        <taxon>Leotiomycetes</taxon>
        <taxon>Helotiales</taxon>
        <taxon>Lachnaceae</taxon>
        <taxon>Lachnellula</taxon>
    </lineage>
</organism>
<feature type="compositionally biased region" description="Polar residues" evidence="1">
    <location>
        <begin position="79"/>
        <end position="94"/>
    </location>
</feature>
<sequence length="314" mass="33297">MASQSTEQSTTATVTGHATGTSTSNNNNISPPVATSSDVASEPSPATNAHEMSVLDSSKRPGADSHSGGGGLLNDISIPESSPINTPFPSQPSAEMQGDENTRPEHAAALPNPASSGIISNEPLSTSNNEATTTSSTAPPPAPPAQVSRVDSIAIGPSTEEAPIAPIVSHSVEAGPVLVITLLLTSGARHPYKIDERYLAKRNVNVPGATQAGRKDPYSISVYTLKELILREWRDEWEVQPSSPSSIRLIYFGRLLDDKTPLKDCRFNEKEANVVHMTVRPQDIVDEEDASKAKGGGRDRDRNENTAGCRCVIQ</sequence>
<dbReference type="Proteomes" id="UP000315522">
    <property type="component" value="Unassembled WGS sequence"/>
</dbReference>
<feature type="domain" description="Ubiquitin-like" evidence="2">
    <location>
        <begin position="221"/>
        <end position="269"/>
    </location>
</feature>
<dbReference type="PROSITE" id="PS50053">
    <property type="entry name" value="UBIQUITIN_2"/>
    <property type="match status" value="1"/>
</dbReference>
<keyword evidence="4" id="KW-1185">Reference proteome</keyword>
<evidence type="ECO:0000313" key="4">
    <source>
        <dbReference type="Proteomes" id="UP000315522"/>
    </source>
</evidence>
<gene>
    <name evidence="3" type="ORF">LAWI1_G008371</name>
</gene>
<feature type="compositionally biased region" description="Polar residues" evidence="1">
    <location>
        <begin position="113"/>
        <end position="124"/>
    </location>
</feature>
<protein>
    <recommendedName>
        <fullName evidence="2">Ubiquitin-like domain-containing protein</fullName>
    </recommendedName>
</protein>
<dbReference type="PANTHER" id="PTHR13169">
    <property type="entry name" value="UBIQUITIN-LIKE PROTEIN 3 HCG-1 PROTEIN"/>
    <property type="match status" value="1"/>
</dbReference>
<accession>A0A559LYE8</accession>
<dbReference type="InterPro" id="IPR029071">
    <property type="entry name" value="Ubiquitin-like_domsf"/>
</dbReference>
<proteinExistence type="predicted"/>
<evidence type="ECO:0000256" key="1">
    <source>
        <dbReference type="SAM" id="MobiDB-lite"/>
    </source>
</evidence>
<dbReference type="Pfam" id="PF13881">
    <property type="entry name" value="Rad60-SLD_2"/>
    <property type="match status" value="1"/>
</dbReference>
<feature type="compositionally biased region" description="Polar residues" evidence="1">
    <location>
        <begin position="29"/>
        <end position="47"/>
    </location>
</feature>
<dbReference type="SUPFAM" id="SSF54236">
    <property type="entry name" value="Ubiquitin-like"/>
    <property type="match status" value="1"/>
</dbReference>
<dbReference type="InterPro" id="IPR000626">
    <property type="entry name" value="Ubiquitin-like_dom"/>
</dbReference>
<dbReference type="PANTHER" id="PTHR13169:SF0">
    <property type="entry name" value="UBIQUITIN-LIKE PROTEIN 3"/>
    <property type="match status" value="1"/>
</dbReference>
<reference evidence="3 4" key="1">
    <citation type="submission" date="2018-05" db="EMBL/GenBank/DDBJ databases">
        <title>Genome sequencing and assembly of the regulated plant pathogen Lachnellula willkommii and related sister species for the development of diagnostic species identification markers.</title>
        <authorList>
            <person name="Giroux E."/>
            <person name="Bilodeau G."/>
        </authorList>
    </citation>
    <scope>NUCLEOTIDE SEQUENCE [LARGE SCALE GENOMIC DNA]</scope>
    <source>
        <strain evidence="3 4">CBS 172.35</strain>
    </source>
</reference>
<feature type="compositionally biased region" description="Basic and acidic residues" evidence="1">
    <location>
        <begin position="290"/>
        <end position="304"/>
    </location>
</feature>
<feature type="region of interest" description="Disordered" evidence="1">
    <location>
        <begin position="1"/>
        <end position="148"/>
    </location>
</feature>
<feature type="compositionally biased region" description="Low complexity" evidence="1">
    <location>
        <begin position="1"/>
        <end position="28"/>
    </location>
</feature>
<feature type="region of interest" description="Disordered" evidence="1">
    <location>
        <begin position="283"/>
        <end position="308"/>
    </location>
</feature>
<name>A0A559LYE8_9HELO</name>
<dbReference type="InterPro" id="IPR039540">
    <property type="entry name" value="UBL3-like_ubiquitin_dom"/>
</dbReference>